<organism evidence="1 2">
    <name type="scientific">Candidatus Falkowbacteria bacterium CG10_big_fil_rev_8_21_14_0_10_39_11</name>
    <dbReference type="NCBI Taxonomy" id="1974565"/>
    <lineage>
        <taxon>Bacteria</taxon>
        <taxon>Candidatus Falkowiibacteriota</taxon>
    </lineage>
</organism>
<dbReference type="Proteomes" id="UP000229901">
    <property type="component" value="Unassembled WGS sequence"/>
</dbReference>
<dbReference type="AlphaFoldDB" id="A0A2H0V647"/>
<comment type="caution">
    <text evidence="1">The sequence shown here is derived from an EMBL/GenBank/DDBJ whole genome shotgun (WGS) entry which is preliminary data.</text>
</comment>
<dbReference type="EMBL" id="PFAP01000003">
    <property type="protein sequence ID" value="PIR94545.1"/>
    <property type="molecule type" value="Genomic_DNA"/>
</dbReference>
<evidence type="ECO:0000313" key="1">
    <source>
        <dbReference type="EMBL" id="PIR94545.1"/>
    </source>
</evidence>
<reference evidence="2" key="1">
    <citation type="submission" date="2017-09" db="EMBL/GenBank/DDBJ databases">
        <title>Depth-based differentiation of microbial function through sediment-hosted aquifers and enrichment of novel symbionts in the deep terrestrial subsurface.</title>
        <authorList>
            <person name="Probst A.J."/>
            <person name="Ladd B."/>
            <person name="Jarett J.K."/>
            <person name="Geller-Mcgrath D.E."/>
            <person name="Sieber C.M.K."/>
            <person name="Emerson J.B."/>
            <person name="Anantharaman K."/>
            <person name="Thomas B.C."/>
            <person name="Malmstrom R."/>
            <person name="Stieglmeier M."/>
            <person name="Klingl A."/>
            <person name="Woyke T."/>
            <person name="Ryan C.M."/>
            <person name="Banfield J.F."/>
        </authorList>
    </citation>
    <scope>NUCLEOTIDE SEQUENCE [LARGE SCALE GENOMIC DNA]</scope>
</reference>
<proteinExistence type="predicted"/>
<accession>A0A2H0V647</accession>
<protein>
    <submittedName>
        <fullName evidence="1">Uncharacterized protein</fullName>
    </submittedName>
</protein>
<gene>
    <name evidence="1" type="ORF">COT97_00680</name>
</gene>
<sequence>MKQKDSAKFCVPQSKLIKNGSLNYLDMFGDVIQGHKISVIMVRWQQIQFRGFLVETGVYQQLIYCQNDTHTRQPRIKTVRFKFHCLQYDDIYGLVAKVGATRVPFDFYQKEFMFGDNEQAKALSMFDIRVEILHTGNYVYLGWQNGQPYPLFSDEVEKARPLSEPVYQLQQQAAIVQLKIGARAIEVHKISVVAIHWRGRTFRGFLAKLGGCSNLVHLISSGDKLELKVVKFHFHEMYYNELNGLVAKLGATRVPFDFQRMEFQTAGHNRERRDIDCAHDILG</sequence>
<evidence type="ECO:0000313" key="2">
    <source>
        <dbReference type="Proteomes" id="UP000229901"/>
    </source>
</evidence>
<name>A0A2H0V647_9BACT</name>